<dbReference type="EMBL" id="SNSC02000007">
    <property type="protein sequence ID" value="TID22654.1"/>
    <property type="molecule type" value="Genomic_DNA"/>
</dbReference>
<feature type="domain" description="Peptidase A1" evidence="4">
    <location>
        <begin position="44"/>
        <end position="366"/>
    </location>
</feature>
<feature type="signal peptide" evidence="3">
    <location>
        <begin position="1"/>
        <end position="19"/>
    </location>
</feature>
<keyword evidence="2" id="KW-0472">Membrane</keyword>
<evidence type="ECO:0000313" key="5">
    <source>
        <dbReference type="EMBL" id="TID22654.1"/>
    </source>
</evidence>
<keyword evidence="2" id="KW-0812">Transmembrane</keyword>
<sequence>MARLCATVLLMSLVESILAANCSIPPVYVDIHKRVVNGTDAFPYGSFIGVGNPFQNQSIWPSLRRNETSFASSEFCSNSNLTNCMGSTGGNVKYNLSTSFKEDAHYSSKDSQDIASQSVKGTDDIHLYTHWFLTDSAFQTLADDAPVEFANAGDADPGIVGMGSSSTILERLSQLNLIAAKTYSLYIGTGMERAGGVVNGSNTFGGYDAGRFKNPVHTYKMDLANSDYLPVTVTDITIDDPSNSDFKNKSIMDNGKSFEARITTDRYPMLFPSGVTKNFAHLLSAKSSDYSDNSLRLDKPFKGTMTIHIGDFKIKLPSSIVSNVTNISPVQENYDDNYDGPFYLSTAFLTQVYLMLDFESSQFHLAEAYQKNNYVIPTTFCPGTIPVPHNYNSGSAFLKQGLIGAVVGGVIGGSALLTALTIWFMFWRRNQYAKDQEKRWAAEDSAASSMFDDKKDIEMETLTPRSKQSLWGARQATPKKVFKLPFDDHEAEDDGWENTDTHYGGRGINRGDDI</sequence>
<evidence type="ECO:0000256" key="1">
    <source>
        <dbReference type="SAM" id="MobiDB-lite"/>
    </source>
</evidence>
<feature type="chain" id="PRO_5021454325" evidence="3">
    <location>
        <begin position="20"/>
        <end position="514"/>
    </location>
</feature>
<reference evidence="5 6" key="1">
    <citation type="submission" date="2019-04" db="EMBL/GenBank/DDBJ databases">
        <title>High contiguity whole genome sequence and gene annotation resource for two Venturia nashicola isolates.</title>
        <authorList>
            <person name="Prokchorchik M."/>
            <person name="Won K."/>
            <person name="Lee Y."/>
            <person name="Choi E.D."/>
            <person name="Segonzac C."/>
            <person name="Sohn K.H."/>
        </authorList>
    </citation>
    <scope>NUCLEOTIDE SEQUENCE [LARGE SCALE GENOMIC DNA]</scope>
    <source>
        <strain evidence="5 6">PRI2</strain>
    </source>
</reference>
<protein>
    <submittedName>
        <fullName evidence="5">Acid protease</fullName>
    </submittedName>
</protein>
<dbReference type="Proteomes" id="UP000298493">
    <property type="component" value="Unassembled WGS sequence"/>
</dbReference>
<keyword evidence="5" id="KW-0378">Hydrolase</keyword>
<dbReference type="PROSITE" id="PS51767">
    <property type="entry name" value="PEPTIDASE_A1"/>
    <property type="match status" value="1"/>
</dbReference>
<dbReference type="SUPFAM" id="SSF50630">
    <property type="entry name" value="Acid proteases"/>
    <property type="match status" value="1"/>
</dbReference>
<proteinExistence type="predicted"/>
<evidence type="ECO:0000256" key="2">
    <source>
        <dbReference type="SAM" id="Phobius"/>
    </source>
</evidence>
<comment type="caution">
    <text evidence="5">The sequence shown here is derived from an EMBL/GenBank/DDBJ whole genome shotgun (WGS) entry which is preliminary data.</text>
</comment>
<evidence type="ECO:0000256" key="3">
    <source>
        <dbReference type="SAM" id="SignalP"/>
    </source>
</evidence>
<dbReference type="GO" id="GO:0006508">
    <property type="term" value="P:proteolysis"/>
    <property type="evidence" value="ECO:0007669"/>
    <property type="project" value="UniProtKB-KW"/>
</dbReference>
<feature type="transmembrane region" description="Helical" evidence="2">
    <location>
        <begin position="402"/>
        <end position="426"/>
    </location>
</feature>
<keyword evidence="3" id="KW-0732">Signal</keyword>
<dbReference type="AlphaFoldDB" id="A0A4Z1PKU0"/>
<evidence type="ECO:0000313" key="6">
    <source>
        <dbReference type="Proteomes" id="UP000298493"/>
    </source>
</evidence>
<keyword evidence="2" id="KW-1133">Transmembrane helix</keyword>
<name>A0A4Z1PKU0_9PEZI</name>
<keyword evidence="5" id="KW-0645">Protease</keyword>
<dbReference type="GO" id="GO:0008233">
    <property type="term" value="F:peptidase activity"/>
    <property type="evidence" value="ECO:0007669"/>
    <property type="project" value="UniProtKB-KW"/>
</dbReference>
<dbReference type="InterPro" id="IPR033121">
    <property type="entry name" value="PEPTIDASE_A1"/>
</dbReference>
<gene>
    <name evidence="5" type="ORF">E6O75_ATG01828</name>
</gene>
<organism evidence="5 6">
    <name type="scientific">Venturia nashicola</name>
    <dbReference type="NCBI Taxonomy" id="86259"/>
    <lineage>
        <taxon>Eukaryota</taxon>
        <taxon>Fungi</taxon>
        <taxon>Dikarya</taxon>
        <taxon>Ascomycota</taxon>
        <taxon>Pezizomycotina</taxon>
        <taxon>Dothideomycetes</taxon>
        <taxon>Pleosporomycetidae</taxon>
        <taxon>Venturiales</taxon>
        <taxon>Venturiaceae</taxon>
        <taxon>Venturia</taxon>
    </lineage>
</organism>
<evidence type="ECO:0000259" key="4">
    <source>
        <dbReference type="PROSITE" id="PS51767"/>
    </source>
</evidence>
<dbReference type="InterPro" id="IPR021109">
    <property type="entry name" value="Peptidase_aspartic_dom_sf"/>
</dbReference>
<dbReference type="Gene3D" id="2.40.70.10">
    <property type="entry name" value="Acid Proteases"/>
    <property type="match status" value="1"/>
</dbReference>
<accession>A0A4Z1PKU0</accession>
<dbReference type="Pfam" id="PF00026">
    <property type="entry name" value="Asp"/>
    <property type="match status" value="1"/>
</dbReference>
<feature type="region of interest" description="Disordered" evidence="1">
    <location>
        <begin position="492"/>
        <end position="514"/>
    </location>
</feature>
<keyword evidence="6" id="KW-1185">Reference proteome</keyword>